<dbReference type="InterPro" id="IPR021860">
    <property type="entry name" value="Peptidase_S12_Pab87-rel_C"/>
</dbReference>
<organism evidence="2 3">
    <name type="scientific">Pseudoalteromonas luteoviolacea (strain 2ta16)</name>
    <dbReference type="NCBI Taxonomy" id="1353533"/>
    <lineage>
        <taxon>Bacteria</taxon>
        <taxon>Pseudomonadati</taxon>
        <taxon>Pseudomonadota</taxon>
        <taxon>Gammaproteobacteria</taxon>
        <taxon>Alteromonadales</taxon>
        <taxon>Pseudoalteromonadaceae</taxon>
        <taxon>Pseudoalteromonas</taxon>
    </lineage>
</organism>
<evidence type="ECO:0000313" key="3">
    <source>
        <dbReference type="Proteomes" id="UP000017820"/>
    </source>
</evidence>
<sequence>MHFKNKMALELGNETIYLEHINSHTFDDGIIYLKKGNVLFIGENIRPQHLVNPGVLGMKSFKIWGEKVFANIDSDTAIVPAHGKAVINMQVLTEYRKNYVAWFNRFAQLYREGKSKEQMFADKTARKIAKKLNLDNNPKHFDYYDYYSTTLIDGDIDVPVALSVSQLEEYLGRYTANGKPDIIVELSDGQLLIKQLGSIISWIKPYQGDGFKVMKYRGGTVVFERDKQGQVVAIKTHPDERARNKEKYEGVFAKLP</sequence>
<reference evidence="2 3" key="1">
    <citation type="submission" date="2013-07" db="EMBL/GenBank/DDBJ databases">
        <title>Draft genome sequence of Pseudoalteromonas luteoviolacea 2ta16.</title>
        <authorList>
            <person name="Allen E.E."/>
            <person name="Azam F."/>
            <person name="Podell S."/>
        </authorList>
    </citation>
    <scope>NUCLEOTIDE SEQUENCE [LARGE SCALE GENOMIC DNA]</scope>
    <source>
        <strain evidence="2 3">2ta16</strain>
    </source>
</reference>
<gene>
    <name evidence="2" type="ORF">PL2TA16_02109</name>
</gene>
<dbReference type="Gene3D" id="3.60.15.10">
    <property type="entry name" value="Ribonuclease Z/Hydroxyacylglutathione hydrolase-like"/>
    <property type="match status" value="1"/>
</dbReference>
<name>V4I1Z5_PSEL2</name>
<comment type="caution">
    <text evidence="2">The sequence shown here is derived from an EMBL/GenBank/DDBJ whole genome shotgun (WGS) entry which is preliminary data.</text>
</comment>
<dbReference type="Pfam" id="PF11954">
    <property type="entry name" value="DUF3471"/>
    <property type="match status" value="1"/>
</dbReference>
<feature type="domain" description="Peptidase S12 Pab87-related C-terminal" evidence="1">
    <location>
        <begin position="162"/>
        <end position="240"/>
    </location>
</feature>
<dbReference type="Proteomes" id="UP000017820">
    <property type="component" value="Unassembled WGS sequence"/>
</dbReference>
<dbReference type="EMBL" id="AUSV01000017">
    <property type="protein sequence ID" value="ESP94264.1"/>
    <property type="molecule type" value="Genomic_DNA"/>
</dbReference>
<dbReference type="PATRIC" id="fig|1353533.3.peg.1369"/>
<proteinExistence type="predicted"/>
<dbReference type="SUPFAM" id="SSF56281">
    <property type="entry name" value="Metallo-hydrolase/oxidoreductase"/>
    <property type="match status" value="1"/>
</dbReference>
<protein>
    <recommendedName>
        <fullName evidence="1">Peptidase S12 Pab87-related C-terminal domain-containing protein</fullName>
    </recommendedName>
</protein>
<accession>V4I1Z5</accession>
<dbReference type="AlphaFoldDB" id="V4I1Z5"/>
<evidence type="ECO:0000259" key="1">
    <source>
        <dbReference type="Pfam" id="PF11954"/>
    </source>
</evidence>
<dbReference type="InterPro" id="IPR036866">
    <property type="entry name" value="RibonucZ/Hydroxyglut_hydro"/>
</dbReference>
<evidence type="ECO:0000313" key="2">
    <source>
        <dbReference type="EMBL" id="ESP94264.1"/>
    </source>
</evidence>